<evidence type="ECO:0008006" key="4">
    <source>
        <dbReference type="Google" id="ProtNLM"/>
    </source>
</evidence>
<reference evidence="2 3" key="1">
    <citation type="submission" date="2020-04" db="EMBL/GenBank/DDBJ databases">
        <authorList>
            <person name="De Canck E."/>
        </authorList>
    </citation>
    <scope>NUCLEOTIDE SEQUENCE [LARGE SCALE GENOMIC DNA]</scope>
    <source>
        <strain evidence="2 3">LMG 3431</strain>
    </source>
</reference>
<dbReference type="AlphaFoldDB" id="A0A6S6Z1Q6"/>
<evidence type="ECO:0000313" key="2">
    <source>
        <dbReference type="EMBL" id="CAB3655807.1"/>
    </source>
</evidence>
<keyword evidence="1" id="KW-0732">Signal</keyword>
<proteinExistence type="predicted"/>
<gene>
    <name evidence="2" type="ORF">LMG3431_03094</name>
</gene>
<evidence type="ECO:0000256" key="1">
    <source>
        <dbReference type="SAM" id="SignalP"/>
    </source>
</evidence>
<name>A0A6S6Z1Q6_9BURK</name>
<evidence type="ECO:0000313" key="3">
    <source>
        <dbReference type="Proteomes" id="UP000494108"/>
    </source>
</evidence>
<dbReference type="Proteomes" id="UP000494108">
    <property type="component" value="Unassembled WGS sequence"/>
</dbReference>
<dbReference type="RefSeq" id="WP_175175357.1">
    <property type="nucleotide sequence ID" value="NZ_CADIJX010000003.1"/>
</dbReference>
<dbReference type="EMBL" id="CADIJX010000003">
    <property type="protein sequence ID" value="CAB3655807.1"/>
    <property type="molecule type" value="Genomic_DNA"/>
</dbReference>
<protein>
    <recommendedName>
        <fullName evidence="4">VCBS repeat-containing protein</fullName>
    </recommendedName>
</protein>
<feature type="signal peptide" evidence="1">
    <location>
        <begin position="1"/>
        <end position="20"/>
    </location>
</feature>
<sequence length="430" mass="46790">MFKGILLAAALAALGQTAQARDIAYPIRDGLPAVVSISDGPEQHVTVRVGNGPVQRLGAFDDDAIDQVESVDIDHDGYLDLILGQSGGSSQIFARLFLYRPKDGTFQEIQHPGQDSPCHQFVNPVIAPKHAAISVGCRFGAASNGAEEYVLRADGTVRATTWSTQALFGLENEPAELTYHFREDGTIDRIDINGDGSPLDSGTVPVSKLDLYDAPDVNSPPSMTAAEGEALAVIALRPHGWLQVRYASKTAGGDVIKWVRYSDLRVDKYQYQASPPSADGLDLTLFNYLGDWDDESGGRYTVRLDNRGTEAVTLASPRIWLLLINARGDRITHPLYARDAVTLSPPDTPGKDSVVGWADDPIVWRKDEDGTFAYMVNDNGYGYVRLVPDLAPGKYRAAVVVTDPAGLARPVYSNEVRFDFPFPKRAARDD</sequence>
<accession>A0A6S6Z1Q6</accession>
<feature type="chain" id="PRO_5028999305" description="VCBS repeat-containing protein" evidence="1">
    <location>
        <begin position="21"/>
        <end position="430"/>
    </location>
</feature>
<keyword evidence="3" id="KW-1185">Reference proteome</keyword>
<organism evidence="2 3">
    <name type="scientific">Achromobacter pestifer</name>
    <dbReference type="NCBI Taxonomy" id="1353889"/>
    <lineage>
        <taxon>Bacteria</taxon>
        <taxon>Pseudomonadati</taxon>
        <taxon>Pseudomonadota</taxon>
        <taxon>Betaproteobacteria</taxon>
        <taxon>Burkholderiales</taxon>
        <taxon>Alcaligenaceae</taxon>
        <taxon>Achromobacter</taxon>
    </lineage>
</organism>